<proteinExistence type="predicted"/>
<dbReference type="AlphaFoldDB" id="A0A2K3DJ76"/>
<dbReference type="GO" id="GO:0000287">
    <property type="term" value="F:magnesium ion binding"/>
    <property type="evidence" value="ECO:0007669"/>
    <property type="project" value="InterPro"/>
</dbReference>
<dbReference type="OrthoDB" id="26719at2759"/>
<dbReference type="GO" id="GO:0005829">
    <property type="term" value="C:cytosol"/>
    <property type="evidence" value="ECO:0000318"/>
    <property type="project" value="GO_Central"/>
</dbReference>
<evidence type="ECO:0000313" key="6">
    <source>
        <dbReference type="EMBL" id="PNW80583.1"/>
    </source>
</evidence>
<dbReference type="OMA" id="CHEMRTG"/>
<dbReference type="Proteomes" id="UP000006906">
    <property type="component" value="Chromosome 7"/>
</dbReference>
<feature type="region of interest" description="Disordered" evidence="3">
    <location>
        <begin position="186"/>
        <end position="206"/>
    </location>
</feature>
<reference evidence="6 7" key="1">
    <citation type="journal article" date="2007" name="Science">
        <title>The Chlamydomonas genome reveals the evolution of key animal and plant functions.</title>
        <authorList>
            <person name="Merchant S.S."/>
            <person name="Prochnik S.E."/>
            <person name="Vallon O."/>
            <person name="Harris E.H."/>
            <person name="Karpowicz S.J."/>
            <person name="Witman G.B."/>
            <person name="Terry A."/>
            <person name="Salamov A."/>
            <person name="Fritz-Laylin L.K."/>
            <person name="Marechal-Drouard L."/>
            <person name="Marshall W.F."/>
            <person name="Qu L.H."/>
            <person name="Nelson D.R."/>
            <person name="Sanderfoot A.A."/>
            <person name="Spalding M.H."/>
            <person name="Kapitonov V.V."/>
            <person name="Ren Q."/>
            <person name="Ferris P."/>
            <person name="Lindquist E."/>
            <person name="Shapiro H."/>
            <person name="Lucas S.M."/>
            <person name="Grimwood J."/>
            <person name="Schmutz J."/>
            <person name="Cardol P."/>
            <person name="Cerutti H."/>
            <person name="Chanfreau G."/>
            <person name="Chen C.L."/>
            <person name="Cognat V."/>
            <person name="Croft M.T."/>
            <person name="Dent R."/>
            <person name="Dutcher S."/>
            <person name="Fernandez E."/>
            <person name="Fukuzawa H."/>
            <person name="Gonzalez-Ballester D."/>
            <person name="Gonzalez-Halphen D."/>
            <person name="Hallmann A."/>
            <person name="Hanikenne M."/>
            <person name="Hippler M."/>
            <person name="Inwood W."/>
            <person name="Jabbari K."/>
            <person name="Kalanon M."/>
            <person name="Kuras R."/>
            <person name="Lefebvre P.A."/>
            <person name="Lemaire S.D."/>
            <person name="Lobanov A.V."/>
            <person name="Lohr M."/>
            <person name="Manuell A."/>
            <person name="Meier I."/>
            <person name="Mets L."/>
            <person name="Mittag M."/>
            <person name="Mittelmeier T."/>
            <person name="Moroney J.V."/>
            <person name="Moseley J."/>
            <person name="Napoli C."/>
            <person name="Nedelcu A.M."/>
            <person name="Niyogi K."/>
            <person name="Novoselov S.V."/>
            <person name="Paulsen I.T."/>
            <person name="Pazour G."/>
            <person name="Purton S."/>
            <person name="Ral J.P."/>
            <person name="Riano-Pachon D.M."/>
            <person name="Riekhof W."/>
            <person name="Rymarquis L."/>
            <person name="Schroda M."/>
            <person name="Stern D."/>
            <person name="Umen J."/>
            <person name="Willows R."/>
            <person name="Wilson N."/>
            <person name="Zimmer S.L."/>
            <person name="Allmer J."/>
            <person name="Balk J."/>
            <person name="Bisova K."/>
            <person name="Chen C.J."/>
            <person name="Elias M."/>
            <person name="Gendler K."/>
            <person name="Hauser C."/>
            <person name="Lamb M.R."/>
            <person name="Ledford H."/>
            <person name="Long J.C."/>
            <person name="Minagawa J."/>
            <person name="Page M.D."/>
            <person name="Pan J."/>
            <person name="Pootakham W."/>
            <person name="Roje S."/>
            <person name="Rose A."/>
            <person name="Stahlberg E."/>
            <person name="Terauchi A.M."/>
            <person name="Yang P."/>
            <person name="Ball S."/>
            <person name="Bowler C."/>
            <person name="Dieckmann C.L."/>
            <person name="Gladyshev V.N."/>
            <person name="Green P."/>
            <person name="Jorgensen R."/>
            <person name="Mayfield S."/>
            <person name="Mueller-Roeber B."/>
            <person name="Rajamani S."/>
            <person name="Sayre R.T."/>
            <person name="Brokstein P."/>
            <person name="Dubchak I."/>
            <person name="Goodstein D."/>
            <person name="Hornick L."/>
            <person name="Huang Y.W."/>
            <person name="Jhaveri J."/>
            <person name="Luo Y."/>
            <person name="Martinez D."/>
            <person name="Ngau W.C."/>
            <person name="Otillar B."/>
            <person name="Poliakov A."/>
            <person name="Porter A."/>
            <person name="Szajkowski L."/>
            <person name="Werner G."/>
            <person name="Zhou K."/>
            <person name="Grigoriev I.V."/>
            <person name="Rokhsar D.S."/>
            <person name="Grossman A.R."/>
        </authorList>
    </citation>
    <scope>NUCLEOTIDE SEQUENCE [LARGE SCALE GENOMIC DNA]</scope>
    <source>
        <strain evidence="7">CC-503</strain>
    </source>
</reference>
<evidence type="ECO:0000256" key="2">
    <source>
        <dbReference type="ARBA" id="ARBA00022679"/>
    </source>
</evidence>
<dbReference type="PaxDb" id="3055-EDP07127"/>
<dbReference type="GeneID" id="5726612"/>
<evidence type="ECO:0000259" key="4">
    <source>
        <dbReference type="Pfam" id="PF01648"/>
    </source>
</evidence>
<dbReference type="EC" id="2.7.8.7" evidence="1"/>
<dbReference type="Pfam" id="PF01648">
    <property type="entry name" value="ACPS"/>
    <property type="match status" value="1"/>
</dbReference>
<feature type="domain" description="4'-phosphopantetheinyl transferase N-terminal" evidence="5">
    <location>
        <begin position="6"/>
        <end position="95"/>
    </location>
</feature>
<dbReference type="KEGG" id="cre:CHLRE_07g323750v5"/>
<keyword evidence="7" id="KW-1185">Reference proteome</keyword>
<feature type="domain" description="4'-phosphopantetheinyl transferase" evidence="4">
    <location>
        <begin position="99"/>
        <end position="184"/>
    </location>
</feature>
<evidence type="ECO:0000256" key="3">
    <source>
        <dbReference type="SAM" id="MobiDB-lite"/>
    </source>
</evidence>
<dbReference type="RefSeq" id="XP_001700873.2">
    <property type="nucleotide sequence ID" value="XM_001700821.2"/>
</dbReference>
<dbReference type="PANTHER" id="PTHR12215">
    <property type="entry name" value="PHOSPHOPANTETHEINE TRANSFERASE"/>
    <property type="match status" value="1"/>
</dbReference>
<dbReference type="GO" id="GO:0008897">
    <property type="term" value="F:holo-[acyl-carrier-protein] synthase activity"/>
    <property type="evidence" value="ECO:0000318"/>
    <property type="project" value="GO_Central"/>
</dbReference>
<dbReference type="STRING" id="3055.A0A2K3DJ76"/>
<keyword evidence="2" id="KW-0808">Transferase</keyword>
<dbReference type="PANTHER" id="PTHR12215:SF10">
    <property type="entry name" value="L-AMINOADIPATE-SEMIALDEHYDE DEHYDROGENASE-PHOSPHOPANTETHEINYL TRANSFERASE"/>
    <property type="match status" value="1"/>
</dbReference>
<dbReference type="InterPro" id="IPR037143">
    <property type="entry name" value="4-PPantetheinyl_Trfase_dom_sf"/>
</dbReference>
<protein>
    <recommendedName>
        <fullName evidence="1">holo-[acyl-carrier-protein] synthase</fullName>
        <ecNumber evidence="1">2.7.8.7</ecNumber>
    </recommendedName>
</protein>
<dbReference type="InterPro" id="IPR050559">
    <property type="entry name" value="P-Pant_transferase_sf"/>
</dbReference>
<dbReference type="Gramene" id="PNW80583">
    <property type="protein sequence ID" value="PNW80583"/>
    <property type="gene ID" value="CHLRE_07g323750v5"/>
</dbReference>
<dbReference type="InterPro" id="IPR055066">
    <property type="entry name" value="AASDHPPT_N"/>
</dbReference>
<evidence type="ECO:0000259" key="5">
    <source>
        <dbReference type="Pfam" id="PF22624"/>
    </source>
</evidence>
<dbReference type="InParanoid" id="A0A2K3DJ76"/>
<dbReference type="SUPFAM" id="SSF56214">
    <property type="entry name" value="4'-phosphopantetheinyl transferase"/>
    <property type="match status" value="2"/>
</dbReference>
<organism evidence="6 7">
    <name type="scientific">Chlamydomonas reinhardtii</name>
    <name type="common">Chlamydomonas smithii</name>
    <dbReference type="NCBI Taxonomy" id="3055"/>
    <lineage>
        <taxon>Eukaryota</taxon>
        <taxon>Viridiplantae</taxon>
        <taxon>Chlorophyta</taxon>
        <taxon>core chlorophytes</taxon>
        <taxon>Chlorophyceae</taxon>
        <taxon>CS clade</taxon>
        <taxon>Chlamydomonadales</taxon>
        <taxon>Chlamydomonadaceae</taxon>
        <taxon>Chlamydomonas</taxon>
    </lineage>
</organism>
<evidence type="ECO:0000256" key="1">
    <source>
        <dbReference type="ARBA" id="ARBA00013172"/>
    </source>
</evidence>
<gene>
    <name evidence="6" type="ORF">CHLRE_07g323750v5</name>
</gene>
<dbReference type="GO" id="GO:0019878">
    <property type="term" value="P:lysine biosynthetic process via aminoadipic acid"/>
    <property type="evidence" value="ECO:0000318"/>
    <property type="project" value="GO_Central"/>
</dbReference>
<accession>A0A2K3DJ76</accession>
<evidence type="ECO:0000313" key="7">
    <source>
        <dbReference type="Proteomes" id="UP000006906"/>
    </source>
</evidence>
<dbReference type="InterPro" id="IPR008278">
    <property type="entry name" value="4-PPantetheinyl_Trfase_dom"/>
</dbReference>
<dbReference type="Pfam" id="PF22624">
    <property type="entry name" value="AASDHPPT_N"/>
    <property type="match status" value="1"/>
</dbReference>
<dbReference type="EMBL" id="CM008968">
    <property type="protein sequence ID" value="PNW80583.1"/>
    <property type="molecule type" value="Genomic_DNA"/>
</dbReference>
<dbReference type="ExpressionAtlas" id="A0A2K3DJ76">
    <property type="expression patterns" value="baseline and differential"/>
</dbReference>
<name>A0A2K3DJ76_CHLRE</name>
<sequence>MAGGLFQRHLALLPTPERQQVLEFLQPADQCRALASRIMQRCAVTAALGVAWPEVALARTKGRKPFTTNAKPPHAPNFNFNVSHEGRYVVLAAEPLALVGVDVAAPRSARPGPAAARPLDQHLRIFRPQLADSEWALLEGLAGSAQRQEAAFQSLWSLKEAFIKARGDGLGFSPLSRAAFELPQPGDCSGDSVTQPSAAPTVPDAPSTVRSATLVLDGVRQLRWRFELHMLPGHHCAAVALGPAAEAVDEWGVFKATLGFPGYAPGHTASSGACPTFQALSLRQLLMQAGVAEG</sequence>
<dbReference type="Gene3D" id="3.90.470.20">
    <property type="entry name" value="4'-phosphopantetheinyl transferase domain"/>
    <property type="match status" value="2"/>
</dbReference>